<evidence type="ECO:0000256" key="8">
    <source>
        <dbReference type="ARBA" id="ARBA00022840"/>
    </source>
</evidence>
<dbReference type="HAMAP" id="MF_00046">
    <property type="entry name" value="MurC"/>
    <property type="match status" value="1"/>
</dbReference>
<keyword evidence="10 14" id="KW-0573">Peptidoglycan synthesis</keyword>
<reference evidence="18 19" key="1">
    <citation type="submission" date="2014-08" db="EMBL/GenBank/DDBJ databases">
        <title>Porphyromonas gingivicanis strain:COT-022_OH1391 Genome sequencing.</title>
        <authorList>
            <person name="Wallis C."/>
            <person name="Deusch O."/>
            <person name="O'Flynn C."/>
            <person name="Davis I."/>
            <person name="Jospin G."/>
            <person name="Darling A.E."/>
            <person name="Coil D.A."/>
            <person name="Alexiev A."/>
            <person name="Horsfall A."/>
            <person name="Kirkwood N."/>
            <person name="Harris S."/>
            <person name="Eisen J.A."/>
        </authorList>
    </citation>
    <scope>NUCLEOTIDE SEQUENCE [LARGE SCALE GENOMIC DNA]</scope>
    <source>
        <strain evidence="19">COT-022 OH1391</strain>
    </source>
</reference>
<evidence type="ECO:0000256" key="14">
    <source>
        <dbReference type="HAMAP-Rule" id="MF_00046"/>
    </source>
</evidence>
<sequence>MITPNNYKKIYFIGIGGIGMSALARYFHSNGAEVKGYDLTPSPLTQTLEKEGIPIHYTDSPEFLSEWYPNSSEVLVVYTPAVPDDLGELVYCRTHNFRVVKRSEALGEAVYNQQLLAVAGTHGKTTTSSLLAHLMHNSHVGGNAFLGGIVANYSSNLLLDPQSDFVVVEADEYDRSFLHLSPHMAIVTSLDPDHLDIYETPEGYREGFAQFVARIKPNGALVYKKGIYPQLPQRAKGVRAFSYAMEQEADFYADNLQFKEGKLFFDWHCKADGLTLSSLELGVPIAINVENATAAMAVAYLNGVTAEELRESLSSFRGIHRRFERLVDTPRCVFIDDYAHHPEELRAAITSVRKLYPQESILGIFQPHLYSRTQDFYKEFAQSLSLLDEVILLPIYPAREEPLPGVTSELILQEISISSKSIIAREEVVTHLEQRSDLPRIILTLGAGNIDRIVPLLAQLLRTRR</sequence>
<comment type="caution">
    <text evidence="18">The sequence shown here is derived from an EMBL/GenBank/DDBJ whole genome shotgun (WGS) entry which is preliminary data.</text>
</comment>
<dbReference type="GO" id="GO:0008763">
    <property type="term" value="F:UDP-N-acetylmuramate-L-alanine ligase activity"/>
    <property type="evidence" value="ECO:0007669"/>
    <property type="project" value="UniProtKB-UniRule"/>
</dbReference>
<evidence type="ECO:0000256" key="13">
    <source>
        <dbReference type="ARBA" id="ARBA00047833"/>
    </source>
</evidence>
<feature type="domain" description="Mur ligase C-terminal" evidence="16">
    <location>
        <begin position="321"/>
        <end position="448"/>
    </location>
</feature>
<evidence type="ECO:0000256" key="3">
    <source>
        <dbReference type="ARBA" id="ARBA00012211"/>
    </source>
</evidence>
<dbReference type="GO" id="GO:0005737">
    <property type="term" value="C:cytoplasm"/>
    <property type="evidence" value="ECO:0007669"/>
    <property type="project" value="UniProtKB-SubCell"/>
</dbReference>
<dbReference type="SUPFAM" id="SSF53244">
    <property type="entry name" value="MurD-like peptide ligases, peptide-binding domain"/>
    <property type="match status" value="1"/>
</dbReference>
<dbReference type="InterPro" id="IPR036615">
    <property type="entry name" value="Mur_ligase_C_dom_sf"/>
</dbReference>
<dbReference type="Pfam" id="PF01225">
    <property type="entry name" value="Mur_ligase"/>
    <property type="match status" value="1"/>
</dbReference>
<keyword evidence="4 14" id="KW-0963">Cytoplasm</keyword>
<name>A0A0A2G9A7_9PORP</name>
<dbReference type="GO" id="GO:0071555">
    <property type="term" value="P:cell wall organization"/>
    <property type="evidence" value="ECO:0007669"/>
    <property type="project" value="UniProtKB-KW"/>
</dbReference>
<dbReference type="Pfam" id="PF02875">
    <property type="entry name" value="Mur_ligase_C"/>
    <property type="match status" value="1"/>
</dbReference>
<keyword evidence="11 14" id="KW-0131">Cell cycle</keyword>
<dbReference type="STRING" id="266762.HQ36_00600"/>
<dbReference type="GO" id="GO:0051301">
    <property type="term" value="P:cell division"/>
    <property type="evidence" value="ECO:0007669"/>
    <property type="project" value="UniProtKB-KW"/>
</dbReference>
<dbReference type="SUPFAM" id="SSF51984">
    <property type="entry name" value="MurCD N-terminal domain"/>
    <property type="match status" value="1"/>
</dbReference>
<dbReference type="Gene3D" id="3.90.190.20">
    <property type="entry name" value="Mur ligase, C-terminal domain"/>
    <property type="match status" value="1"/>
</dbReference>
<dbReference type="Pfam" id="PF08245">
    <property type="entry name" value="Mur_ligase_M"/>
    <property type="match status" value="1"/>
</dbReference>
<evidence type="ECO:0000256" key="1">
    <source>
        <dbReference type="ARBA" id="ARBA00004496"/>
    </source>
</evidence>
<comment type="function">
    <text evidence="14">Cell wall formation.</text>
</comment>
<dbReference type="EMBL" id="JQZW01000002">
    <property type="protein sequence ID" value="KGN99017.1"/>
    <property type="molecule type" value="Genomic_DNA"/>
</dbReference>
<feature type="binding site" evidence="14">
    <location>
        <begin position="120"/>
        <end position="126"/>
    </location>
    <ligand>
        <name>ATP</name>
        <dbReference type="ChEBI" id="CHEBI:30616"/>
    </ligand>
</feature>
<keyword evidence="12 14" id="KW-0961">Cell wall biogenesis/degradation</keyword>
<dbReference type="RefSeq" id="WP_036882648.1">
    <property type="nucleotide sequence ID" value="NZ_JQZW01000002.1"/>
</dbReference>
<dbReference type="GO" id="GO:0005524">
    <property type="term" value="F:ATP binding"/>
    <property type="evidence" value="ECO:0007669"/>
    <property type="project" value="UniProtKB-UniRule"/>
</dbReference>
<accession>A0A0A2G9A7</accession>
<dbReference type="NCBIfam" id="TIGR01082">
    <property type="entry name" value="murC"/>
    <property type="match status" value="1"/>
</dbReference>
<organism evidence="18 19">
    <name type="scientific">Porphyromonas gingivicanis</name>
    <dbReference type="NCBI Taxonomy" id="266762"/>
    <lineage>
        <taxon>Bacteria</taxon>
        <taxon>Pseudomonadati</taxon>
        <taxon>Bacteroidota</taxon>
        <taxon>Bacteroidia</taxon>
        <taxon>Bacteroidales</taxon>
        <taxon>Porphyromonadaceae</taxon>
        <taxon>Porphyromonas</taxon>
    </lineage>
</organism>
<evidence type="ECO:0000259" key="17">
    <source>
        <dbReference type="Pfam" id="PF08245"/>
    </source>
</evidence>
<dbReference type="EC" id="6.3.2.8" evidence="3 14"/>
<dbReference type="SUPFAM" id="SSF53623">
    <property type="entry name" value="MurD-like peptide ligases, catalytic domain"/>
    <property type="match status" value="1"/>
</dbReference>
<evidence type="ECO:0000313" key="19">
    <source>
        <dbReference type="Proteomes" id="UP000030134"/>
    </source>
</evidence>
<dbReference type="InterPro" id="IPR000713">
    <property type="entry name" value="Mur_ligase_N"/>
</dbReference>
<keyword evidence="8 14" id="KW-0067">ATP-binding</keyword>
<evidence type="ECO:0000256" key="2">
    <source>
        <dbReference type="ARBA" id="ARBA00004752"/>
    </source>
</evidence>
<dbReference type="InterPro" id="IPR005758">
    <property type="entry name" value="UDP-N-AcMur_Ala_ligase_MurC"/>
</dbReference>
<dbReference type="eggNOG" id="COG0773">
    <property type="taxonomic scope" value="Bacteria"/>
</dbReference>
<dbReference type="GO" id="GO:0009252">
    <property type="term" value="P:peptidoglycan biosynthetic process"/>
    <property type="evidence" value="ECO:0007669"/>
    <property type="project" value="UniProtKB-UniRule"/>
</dbReference>
<dbReference type="InterPro" id="IPR013221">
    <property type="entry name" value="Mur_ligase_cen"/>
</dbReference>
<evidence type="ECO:0000256" key="12">
    <source>
        <dbReference type="ARBA" id="ARBA00023316"/>
    </source>
</evidence>
<keyword evidence="19" id="KW-1185">Reference proteome</keyword>
<evidence type="ECO:0000259" key="16">
    <source>
        <dbReference type="Pfam" id="PF02875"/>
    </source>
</evidence>
<dbReference type="InterPro" id="IPR050061">
    <property type="entry name" value="MurCDEF_pg_biosynth"/>
</dbReference>
<dbReference type="GO" id="GO:0008360">
    <property type="term" value="P:regulation of cell shape"/>
    <property type="evidence" value="ECO:0007669"/>
    <property type="project" value="UniProtKB-KW"/>
</dbReference>
<comment type="pathway">
    <text evidence="2 14">Cell wall biogenesis; peptidoglycan biosynthesis.</text>
</comment>
<feature type="domain" description="Mur ligase central" evidence="17">
    <location>
        <begin position="118"/>
        <end position="299"/>
    </location>
</feature>
<keyword evidence="6 14" id="KW-0132">Cell division</keyword>
<keyword evidence="5 14" id="KW-0436">Ligase</keyword>
<evidence type="ECO:0000256" key="7">
    <source>
        <dbReference type="ARBA" id="ARBA00022741"/>
    </source>
</evidence>
<evidence type="ECO:0000313" key="18">
    <source>
        <dbReference type="EMBL" id="KGN99017.1"/>
    </source>
</evidence>
<keyword evidence="9 14" id="KW-0133">Cell shape</keyword>
<comment type="similarity">
    <text evidence="14">Belongs to the MurCDEF family.</text>
</comment>
<evidence type="ECO:0000256" key="5">
    <source>
        <dbReference type="ARBA" id="ARBA00022598"/>
    </source>
</evidence>
<dbReference type="InterPro" id="IPR036565">
    <property type="entry name" value="Mur-like_cat_sf"/>
</dbReference>
<evidence type="ECO:0000256" key="11">
    <source>
        <dbReference type="ARBA" id="ARBA00023306"/>
    </source>
</evidence>
<dbReference type="Gene3D" id="3.40.1190.10">
    <property type="entry name" value="Mur-like, catalytic domain"/>
    <property type="match status" value="1"/>
</dbReference>
<dbReference type="AlphaFoldDB" id="A0A0A2G9A7"/>
<evidence type="ECO:0000256" key="9">
    <source>
        <dbReference type="ARBA" id="ARBA00022960"/>
    </source>
</evidence>
<feature type="domain" description="Mur ligase N-terminal catalytic" evidence="15">
    <location>
        <begin position="9"/>
        <end position="110"/>
    </location>
</feature>
<gene>
    <name evidence="14" type="primary">murC</name>
    <name evidence="18" type="ORF">HQ36_00600</name>
</gene>
<evidence type="ECO:0000259" key="15">
    <source>
        <dbReference type="Pfam" id="PF01225"/>
    </source>
</evidence>
<protein>
    <recommendedName>
        <fullName evidence="3 14">UDP-N-acetylmuramate--L-alanine ligase</fullName>
        <ecNumber evidence="3 14">6.3.2.8</ecNumber>
    </recommendedName>
    <alternativeName>
        <fullName evidence="14">UDP-N-acetylmuramoyl-L-alanine synthetase</fullName>
    </alternativeName>
</protein>
<proteinExistence type="inferred from homology"/>
<comment type="subcellular location">
    <subcellularLocation>
        <location evidence="1 14">Cytoplasm</location>
    </subcellularLocation>
</comment>
<comment type="catalytic activity">
    <reaction evidence="13 14">
        <text>UDP-N-acetyl-alpha-D-muramate + L-alanine + ATP = UDP-N-acetyl-alpha-D-muramoyl-L-alanine + ADP + phosphate + H(+)</text>
        <dbReference type="Rhea" id="RHEA:23372"/>
        <dbReference type="ChEBI" id="CHEBI:15378"/>
        <dbReference type="ChEBI" id="CHEBI:30616"/>
        <dbReference type="ChEBI" id="CHEBI:43474"/>
        <dbReference type="ChEBI" id="CHEBI:57972"/>
        <dbReference type="ChEBI" id="CHEBI:70757"/>
        <dbReference type="ChEBI" id="CHEBI:83898"/>
        <dbReference type="ChEBI" id="CHEBI:456216"/>
        <dbReference type="EC" id="6.3.2.8"/>
    </reaction>
</comment>
<dbReference type="OrthoDB" id="9804126at2"/>
<dbReference type="UniPathway" id="UPA00219"/>
<dbReference type="InterPro" id="IPR004101">
    <property type="entry name" value="Mur_ligase_C"/>
</dbReference>
<dbReference type="PANTHER" id="PTHR43445:SF3">
    <property type="entry name" value="UDP-N-ACETYLMURAMATE--L-ALANINE LIGASE"/>
    <property type="match status" value="1"/>
</dbReference>
<dbReference type="Gene3D" id="3.40.50.720">
    <property type="entry name" value="NAD(P)-binding Rossmann-like Domain"/>
    <property type="match status" value="1"/>
</dbReference>
<dbReference type="PANTHER" id="PTHR43445">
    <property type="entry name" value="UDP-N-ACETYLMURAMATE--L-ALANINE LIGASE-RELATED"/>
    <property type="match status" value="1"/>
</dbReference>
<keyword evidence="7 14" id="KW-0547">Nucleotide-binding</keyword>
<evidence type="ECO:0000256" key="10">
    <source>
        <dbReference type="ARBA" id="ARBA00022984"/>
    </source>
</evidence>
<dbReference type="Proteomes" id="UP000030134">
    <property type="component" value="Unassembled WGS sequence"/>
</dbReference>
<evidence type="ECO:0000256" key="6">
    <source>
        <dbReference type="ARBA" id="ARBA00022618"/>
    </source>
</evidence>
<evidence type="ECO:0000256" key="4">
    <source>
        <dbReference type="ARBA" id="ARBA00022490"/>
    </source>
</evidence>